<keyword evidence="3" id="KW-0963">Cytoplasm</keyword>
<dbReference type="InterPro" id="IPR007838">
    <property type="entry name" value="Cell_div_ZapA-like"/>
</dbReference>
<gene>
    <name evidence="10" type="ORF">AD933_02310</name>
    <name evidence="11" type="ORF">AD951_04150</name>
    <name evidence="12" type="ORF">AD953_07695</name>
    <name evidence="13" type="ORF">Amal_01526</name>
    <name evidence="14" type="ORF">HK23_13640</name>
</gene>
<dbReference type="SUPFAM" id="SSF102829">
    <property type="entry name" value="Cell division protein ZapA-like"/>
    <property type="match status" value="1"/>
</dbReference>
<dbReference type="STRING" id="178901.AmDm5_1667"/>
<dbReference type="EMBL" id="LVHD01000015">
    <property type="protein sequence ID" value="OAG77276.1"/>
    <property type="molecule type" value="Genomic_DNA"/>
</dbReference>
<protein>
    <recommendedName>
        <fullName evidence="2">Cell division protein ZapA</fullName>
    </recommendedName>
    <alternativeName>
        <fullName evidence="9">Z ring-associated protein ZapA</fullName>
    </alternativeName>
</protein>
<dbReference type="EMBL" id="JOPG01000008">
    <property type="protein sequence ID" value="OUJ06716.1"/>
    <property type="molecule type" value="Genomic_DNA"/>
</dbReference>
<accession>A0A087PPR1</accession>
<dbReference type="eggNOG" id="COG3027">
    <property type="taxonomic scope" value="Bacteria"/>
</dbReference>
<dbReference type="GO" id="GO:0005829">
    <property type="term" value="C:cytosol"/>
    <property type="evidence" value="ECO:0007669"/>
    <property type="project" value="TreeGrafter"/>
</dbReference>
<reference evidence="15 16" key="3">
    <citation type="submission" date="2015-06" db="EMBL/GenBank/DDBJ databases">
        <title>Improved classification and identification of acetic acid bacteria using matrix-assisted laser desorption/ionization time-of-flight mass spectrometry; Gluconobacter nephelii and Gluconobacter uchimurae are later heterotypic synonyms of Gluconobacter japonicus and Gluconobacter oxydans, respectively.</title>
        <authorList>
            <person name="Li L."/>
            <person name="Cleenwerck I."/>
            <person name="De Vuyst L."/>
            <person name="Vandamme P."/>
        </authorList>
    </citation>
    <scope>NUCLEOTIDE SEQUENCE [LARGE SCALE GENOMIC DNA]</scope>
    <source>
        <strain evidence="10 16">LMG 1552</strain>
        <strain evidence="12 17">LMG 1604</strain>
        <strain evidence="11 15">LMG 1699</strain>
    </source>
</reference>
<dbReference type="EMBL" id="LHZX01000253">
    <property type="protein sequence ID" value="KXV70006.1"/>
    <property type="molecule type" value="Genomic_DNA"/>
</dbReference>
<proteinExistence type="predicted"/>
<dbReference type="GO" id="GO:0030428">
    <property type="term" value="C:cell septum"/>
    <property type="evidence" value="ECO:0007669"/>
    <property type="project" value="TreeGrafter"/>
</dbReference>
<evidence type="ECO:0000313" key="15">
    <source>
        <dbReference type="Proteomes" id="UP000075377"/>
    </source>
</evidence>
<comment type="function">
    <text evidence="7">Activator of cell division through the inhibition of FtsZ GTPase activity, therefore promoting FtsZ assembly into bundles of protofilaments necessary for the formation of the division Z ring. It is recruited early at mid-cell but it is not essential for cell division.</text>
</comment>
<evidence type="ECO:0000256" key="4">
    <source>
        <dbReference type="ARBA" id="ARBA00022618"/>
    </source>
</evidence>
<evidence type="ECO:0000256" key="3">
    <source>
        <dbReference type="ARBA" id="ARBA00022490"/>
    </source>
</evidence>
<evidence type="ECO:0000313" key="12">
    <source>
        <dbReference type="EMBL" id="KXV75382.1"/>
    </source>
</evidence>
<name>A0A087PPR1_9PROT</name>
<dbReference type="PANTHER" id="PTHR34981">
    <property type="entry name" value="CELL DIVISION PROTEIN ZAPA"/>
    <property type="match status" value="1"/>
</dbReference>
<evidence type="ECO:0000313" key="10">
    <source>
        <dbReference type="EMBL" id="KXV19088.1"/>
    </source>
</evidence>
<dbReference type="Proteomes" id="UP000075538">
    <property type="component" value="Unassembled WGS sequence"/>
</dbReference>
<dbReference type="Proteomes" id="UP000075377">
    <property type="component" value="Unassembled WGS sequence"/>
</dbReference>
<dbReference type="GO" id="GO:0000917">
    <property type="term" value="P:division septum assembly"/>
    <property type="evidence" value="ECO:0007669"/>
    <property type="project" value="UniProtKB-KW"/>
</dbReference>
<organism evidence="14 19">
    <name type="scientific">Acetobacter malorum</name>
    <dbReference type="NCBI Taxonomy" id="178901"/>
    <lineage>
        <taxon>Bacteria</taxon>
        <taxon>Pseudomonadati</taxon>
        <taxon>Pseudomonadota</taxon>
        <taxon>Alphaproteobacteria</taxon>
        <taxon>Acetobacterales</taxon>
        <taxon>Acetobacteraceae</taxon>
        <taxon>Acetobacter</taxon>
    </lineage>
</organism>
<evidence type="ECO:0000313" key="18">
    <source>
        <dbReference type="Proteomes" id="UP000077349"/>
    </source>
</evidence>
<keyword evidence="6" id="KW-0131">Cell cycle</keyword>
<evidence type="ECO:0000313" key="13">
    <source>
        <dbReference type="EMBL" id="OAG77276.1"/>
    </source>
</evidence>
<evidence type="ECO:0000313" key="17">
    <source>
        <dbReference type="Proteomes" id="UP000075538"/>
    </source>
</evidence>
<evidence type="ECO:0000313" key="16">
    <source>
        <dbReference type="Proteomes" id="UP000075526"/>
    </source>
</evidence>
<evidence type="ECO:0000256" key="8">
    <source>
        <dbReference type="ARBA" id="ARBA00026068"/>
    </source>
</evidence>
<dbReference type="EMBL" id="LHZF01000125">
    <property type="protein sequence ID" value="KXV19088.1"/>
    <property type="molecule type" value="Genomic_DNA"/>
</dbReference>
<comment type="subcellular location">
    <subcellularLocation>
        <location evidence="1">Cytoplasm</location>
    </subcellularLocation>
</comment>
<dbReference type="GO" id="GO:0032153">
    <property type="term" value="C:cell division site"/>
    <property type="evidence" value="ECO:0007669"/>
    <property type="project" value="TreeGrafter"/>
</dbReference>
<dbReference type="PATRIC" id="fig|178901.10.peg.1616"/>
<dbReference type="Proteomes" id="UP000075526">
    <property type="component" value="Unassembled WGS sequence"/>
</dbReference>
<dbReference type="EMBL" id="LHZZ01000534">
    <property type="protein sequence ID" value="KXV75382.1"/>
    <property type="molecule type" value="Genomic_DNA"/>
</dbReference>
<dbReference type="PANTHER" id="PTHR34981:SF1">
    <property type="entry name" value="CELL DIVISION PROTEIN ZAPA"/>
    <property type="match status" value="1"/>
</dbReference>
<keyword evidence="5" id="KW-0717">Septation</keyword>
<evidence type="ECO:0000313" key="19">
    <source>
        <dbReference type="Proteomes" id="UP000242683"/>
    </source>
</evidence>
<evidence type="ECO:0000256" key="7">
    <source>
        <dbReference type="ARBA" id="ARBA00024910"/>
    </source>
</evidence>
<evidence type="ECO:0000256" key="5">
    <source>
        <dbReference type="ARBA" id="ARBA00023210"/>
    </source>
</evidence>
<evidence type="ECO:0000256" key="1">
    <source>
        <dbReference type="ARBA" id="ARBA00004496"/>
    </source>
</evidence>
<dbReference type="InterPro" id="IPR036192">
    <property type="entry name" value="Cell_div_ZapA-like_sf"/>
</dbReference>
<dbReference type="GO" id="GO:0043093">
    <property type="term" value="P:FtsZ-dependent cytokinesis"/>
    <property type="evidence" value="ECO:0007669"/>
    <property type="project" value="TreeGrafter"/>
</dbReference>
<reference evidence="14" key="1">
    <citation type="submission" date="2014-06" db="EMBL/GenBank/DDBJ databases">
        <authorList>
            <person name="Ju J."/>
            <person name="Zhang J."/>
        </authorList>
    </citation>
    <scope>NUCLEOTIDE SEQUENCE [LARGE SCALE GENOMIC DNA]</scope>
    <source>
        <strain evidence="14">DsW_057</strain>
    </source>
</reference>
<evidence type="ECO:0000256" key="2">
    <source>
        <dbReference type="ARBA" id="ARBA00015195"/>
    </source>
</evidence>
<dbReference type="AlphaFoldDB" id="A0A087PPR1"/>
<comment type="subunit">
    <text evidence="8">Homodimer. Interacts with FtsZ.</text>
</comment>
<reference evidence="13 18" key="4">
    <citation type="submission" date="2016-03" db="EMBL/GenBank/DDBJ databases">
        <title>Draft genome sequence of Acetobacter malorum CECT 7742, a strain isolated from strawberry vinegar.</title>
        <authorList>
            <person name="Sainz F."/>
            <person name="Mas A."/>
            <person name="Torija M.J."/>
        </authorList>
    </citation>
    <scope>NUCLEOTIDE SEQUENCE [LARGE SCALE GENOMIC DNA]</scope>
    <source>
        <strain evidence="13 18">CECT 7742</strain>
    </source>
</reference>
<dbReference type="GO" id="GO:0000921">
    <property type="term" value="P:septin ring assembly"/>
    <property type="evidence" value="ECO:0007669"/>
    <property type="project" value="TreeGrafter"/>
</dbReference>
<evidence type="ECO:0000313" key="14">
    <source>
        <dbReference type="EMBL" id="OUJ06716.1"/>
    </source>
</evidence>
<keyword evidence="4 14" id="KW-0132">Cell division</keyword>
<evidence type="ECO:0000256" key="9">
    <source>
        <dbReference type="ARBA" id="ARBA00033158"/>
    </source>
</evidence>
<evidence type="ECO:0000256" key="6">
    <source>
        <dbReference type="ARBA" id="ARBA00023306"/>
    </source>
</evidence>
<comment type="caution">
    <text evidence="14">The sequence shown here is derived from an EMBL/GenBank/DDBJ whole genome shotgun (WGS) entry which is preliminary data.</text>
</comment>
<dbReference type="Proteomes" id="UP000077349">
    <property type="component" value="Unassembled WGS sequence"/>
</dbReference>
<dbReference type="InterPro" id="IPR042233">
    <property type="entry name" value="Cell_div_ZapA_N"/>
</dbReference>
<dbReference type="Gene3D" id="3.30.160.880">
    <property type="entry name" value="Cell division protein ZapA protomer, N-terminal domain"/>
    <property type="match status" value="1"/>
</dbReference>
<evidence type="ECO:0000313" key="11">
    <source>
        <dbReference type="EMBL" id="KXV70006.1"/>
    </source>
</evidence>
<reference evidence="19" key="2">
    <citation type="submission" date="2014-06" db="EMBL/GenBank/DDBJ databases">
        <authorList>
            <person name="Winans N.J."/>
            <person name="Newell P.D."/>
            <person name="Douglas A.E."/>
        </authorList>
    </citation>
    <scope>NUCLEOTIDE SEQUENCE [LARGE SCALE GENOMIC DNA]</scope>
    <source>
        <strain evidence="19">DsW_057</strain>
    </source>
</reference>
<dbReference type="Proteomes" id="UP000242683">
    <property type="component" value="Unassembled WGS sequence"/>
</dbReference>
<dbReference type="Pfam" id="PF05164">
    <property type="entry name" value="ZapA"/>
    <property type="match status" value="1"/>
</dbReference>
<sequence length="134" mass="14689">MALVSIRINGHSYSVGCENGEERHVQAMAQQVERRVQRVRDLGFTGESRVLVLAALFMADEIQDLSSQHVPESTTQAVEEAERLRTEQMLMNSRLTDMAEHAEAIAASLEDAYIEEAELPGASGESFPGPISTS</sequence>